<reference evidence="1" key="1">
    <citation type="journal article" date="2014" name="Int. J. Syst. Evol. Microbiol.">
        <title>Complete genome sequence of Corynebacterium casei LMG S-19264T (=DSM 44701T), isolated from a smear-ripened cheese.</title>
        <authorList>
            <consortium name="US DOE Joint Genome Institute (JGI-PGF)"/>
            <person name="Walter F."/>
            <person name="Albersmeier A."/>
            <person name="Kalinowski J."/>
            <person name="Ruckert C."/>
        </authorList>
    </citation>
    <scope>NUCLEOTIDE SEQUENCE</scope>
    <source>
        <strain evidence="1">CGMCC 4.7430</strain>
    </source>
</reference>
<proteinExistence type="predicted"/>
<evidence type="ECO:0008006" key="3">
    <source>
        <dbReference type="Google" id="ProtNLM"/>
    </source>
</evidence>
<keyword evidence="2" id="KW-1185">Reference proteome</keyword>
<dbReference type="EMBL" id="BMNK01000003">
    <property type="protein sequence ID" value="GGP05199.1"/>
    <property type="molecule type" value="Genomic_DNA"/>
</dbReference>
<reference evidence="1" key="2">
    <citation type="submission" date="2020-09" db="EMBL/GenBank/DDBJ databases">
        <authorList>
            <person name="Sun Q."/>
            <person name="Zhou Y."/>
        </authorList>
    </citation>
    <scope>NUCLEOTIDE SEQUENCE</scope>
    <source>
        <strain evidence="1">CGMCC 4.7430</strain>
    </source>
</reference>
<organism evidence="1 2">
    <name type="scientific">Nonomuraea glycinis</name>
    <dbReference type="NCBI Taxonomy" id="2047744"/>
    <lineage>
        <taxon>Bacteria</taxon>
        <taxon>Bacillati</taxon>
        <taxon>Actinomycetota</taxon>
        <taxon>Actinomycetes</taxon>
        <taxon>Streptosporangiales</taxon>
        <taxon>Streptosporangiaceae</taxon>
        <taxon>Nonomuraea</taxon>
    </lineage>
</organism>
<evidence type="ECO:0000313" key="1">
    <source>
        <dbReference type="EMBL" id="GGP05199.1"/>
    </source>
</evidence>
<dbReference type="Proteomes" id="UP000660745">
    <property type="component" value="Unassembled WGS sequence"/>
</dbReference>
<protein>
    <recommendedName>
        <fullName evidence="3">XRE family transcriptional regulator</fullName>
    </recommendedName>
</protein>
<gene>
    <name evidence="1" type="ORF">GCM10012278_23660</name>
</gene>
<sequence>MSGESYRALLRARSWSRHLREKGFTWDQIAEVLALTHEVSPLRLYRLAHGRTGADVAALVNDADPAGTAALRDSRLYDYEGWPETGRRPPARLLAVLAEIYETTARSLLSEAVVTSYEAADRVLLDDADFRHLDVNRPTPPDWDSRVTAKTDADRTSVGRTAVDAASCMRLLRAIDVEEADVKRRELLFELALAFGGSRALDLMRILTLEEKERLAGVLRNTWRTDEATVRTFEKMTLNARQADDVSGPAKLLPVIRGQRVAVGKLLARESIAPTLRDRLLDTYTQLSQLAGFLTYDLRDYAAAERPLHDGLRSALELGDPTLIAYMHYWLGRVAADQHRIASVVDHAFAVRSWAARSPSKLLAPLHETLFSLACAVEGNTAASARAHESALVSAGAPKENEREFLYWVSPTVVKSRRTALLVRLNQPGQVIKTAEHQLAEIDPKFKRRRGMMLTRYARALAQAKEIPEAAAKLTEAAHLTRQHSSARLTDEMNQARARLEPWTNTTYVRQLDETLRSCGLTPAGPGIRA</sequence>
<comment type="caution">
    <text evidence="1">The sequence shown here is derived from an EMBL/GenBank/DDBJ whole genome shotgun (WGS) entry which is preliminary data.</text>
</comment>
<dbReference type="AlphaFoldDB" id="A0A918A2H1"/>
<name>A0A918A2H1_9ACTN</name>
<accession>A0A918A2H1</accession>
<evidence type="ECO:0000313" key="2">
    <source>
        <dbReference type="Proteomes" id="UP000660745"/>
    </source>
</evidence>